<evidence type="ECO:0000256" key="1">
    <source>
        <dbReference type="SAM" id="SignalP"/>
    </source>
</evidence>
<dbReference type="EMBL" id="SPMZ01000026">
    <property type="protein sequence ID" value="NMQ19416.1"/>
    <property type="molecule type" value="Genomic_DNA"/>
</dbReference>
<gene>
    <name evidence="2" type="ORF">E4P82_09545</name>
</gene>
<proteinExistence type="predicted"/>
<accession>A0ABX1TN88</accession>
<evidence type="ECO:0000313" key="2">
    <source>
        <dbReference type="EMBL" id="NMQ19416.1"/>
    </source>
</evidence>
<reference evidence="2 3" key="1">
    <citation type="submission" date="2019-03" db="EMBL/GenBank/DDBJ databases">
        <title>Metabolic reconstructions from genomes of highly enriched 'Candidatus Accumulibacter' and 'Candidatus Competibacter' bioreactor populations.</title>
        <authorList>
            <person name="Annavajhala M.K."/>
            <person name="Welles L."/>
            <person name="Abbas B."/>
            <person name="Sorokin D."/>
            <person name="Park H."/>
            <person name="Van Loosdrecht M."/>
            <person name="Chandran K."/>
        </authorList>
    </citation>
    <scope>NUCLEOTIDE SEQUENCE [LARGE SCALE GENOMIC DNA]</scope>
    <source>
        <strain evidence="2 3">SBR_G</strain>
    </source>
</reference>
<organism evidence="2 3">
    <name type="scientific">Candidatus Competibacter phosphatis</name>
    <dbReference type="NCBI Taxonomy" id="221280"/>
    <lineage>
        <taxon>Bacteria</taxon>
        <taxon>Pseudomonadati</taxon>
        <taxon>Pseudomonadota</taxon>
        <taxon>Gammaproteobacteria</taxon>
        <taxon>Candidatus Competibacteraceae</taxon>
        <taxon>Candidatus Competibacter</taxon>
    </lineage>
</organism>
<name>A0ABX1TN88_9GAMM</name>
<feature type="chain" id="PRO_5047072368" evidence="1">
    <location>
        <begin position="25"/>
        <end position="68"/>
    </location>
</feature>
<keyword evidence="3" id="KW-1185">Reference proteome</keyword>
<sequence>MKTCAKYLLSIFVGIGLLSATALAMEKSLPNSSNKDIYSMAPVTNNGKKWRIAYYEGGPFTDYQQVFY</sequence>
<feature type="signal peptide" evidence="1">
    <location>
        <begin position="1"/>
        <end position="24"/>
    </location>
</feature>
<protein>
    <submittedName>
        <fullName evidence="2">Uncharacterized protein</fullName>
    </submittedName>
</protein>
<keyword evidence="1" id="KW-0732">Signal</keyword>
<evidence type="ECO:0000313" key="3">
    <source>
        <dbReference type="Proteomes" id="UP000760480"/>
    </source>
</evidence>
<dbReference type="Proteomes" id="UP000760480">
    <property type="component" value="Unassembled WGS sequence"/>
</dbReference>
<dbReference type="RefSeq" id="WP_169248671.1">
    <property type="nucleotide sequence ID" value="NZ_SPMZ01000026.1"/>
</dbReference>
<comment type="caution">
    <text evidence="2">The sequence shown here is derived from an EMBL/GenBank/DDBJ whole genome shotgun (WGS) entry which is preliminary data.</text>
</comment>